<dbReference type="AlphaFoldDB" id="A0A2N7VXU6"/>
<keyword evidence="3" id="KW-1185">Reference proteome</keyword>
<dbReference type="SUPFAM" id="SSF51735">
    <property type="entry name" value="NAD(P)-binding Rossmann-fold domains"/>
    <property type="match status" value="1"/>
</dbReference>
<comment type="caution">
    <text evidence="2">The sequence shown here is derived from an EMBL/GenBank/DDBJ whole genome shotgun (WGS) entry which is preliminary data.</text>
</comment>
<dbReference type="InterPro" id="IPR050177">
    <property type="entry name" value="Lipid_A_modif_metabolic_enz"/>
</dbReference>
<protein>
    <submittedName>
        <fullName evidence="2">dTDP-glucose 4,6-dehydratase</fullName>
    </submittedName>
</protein>
<evidence type="ECO:0000313" key="3">
    <source>
        <dbReference type="Proteomes" id="UP000235616"/>
    </source>
</evidence>
<dbReference type="Gene3D" id="3.40.50.720">
    <property type="entry name" value="NAD(P)-binding Rossmann-like Domain"/>
    <property type="match status" value="1"/>
</dbReference>
<proteinExistence type="predicted"/>
<dbReference type="OrthoDB" id="9787292at2"/>
<evidence type="ECO:0000259" key="1">
    <source>
        <dbReference type="Pfam" id="PF01370"/>
    </source>
</evidence>
<feature type="domain" description="NAD-dependent epimerase/dehydratase" evidence="1">
    <location>
        <begin position="5"/>
        <end position="199"/>
    </location>
</feature>
<dbReference type="Proteomes" id="UP000235616">
    <property type="component" value="Unassembled WGS sequence"/>
</dbReference>
<gene>
    <name evidence="2" type="ORF">C0Z18_05450</name>
</gene>
<dbReference type="PANTHER" id="PTHR43245">
    <property type="entry name" value="BIFUNCTIONAL POLYMYXIN RESISTANCE PROTEIN ARNA"/>
    <property type="match status" value="1"/>
</dbReference>
<sequence length="256" mass="27072">MNEKVFLAGAAGAIGTALTPLLVEFGYEVYGTTRRLDRTDAIRAAGAHSVLVDIFDRETLANTIECIQPSIVIHQLTDLPPALAPNLMSEAVVRNARIRSEGTANLVSAARAAGCKHVVAQSIAWAYAPGVAPYDESHPLDIDAQGARAVTVVGVAALERWVLSMNEAGGVGTVLRYGNLYGPCTGRDAPEGASPLHVEAAAWAALLAVQHPMGCPFNIAEDGAQVTSEKAKRALGWRPDMRLAEPHTAQSRYAAR</sequence>
<dbReference type="InterPro" id="IPR036291">
    <property type="entry name" value="NAD(P)-bd_dom_sf"/>
</dbReference>
<dbReference type="PANTHER" id="PTHR43245:SF2">
    <property type="entry name" value="PUTATIVE-RELATED"/>
    <property type="match status" value="1"/>
</dbReference>
<evidence type="ECO:0000313" key="2">
    <source>
        <dbReference type="EMBL" id="PMS21977.1"/>
    </source>
</evidence>
<dbReference type="Pfam" id="PF01370">
    <property type="entry name" value="Epimerase"/>
    <property type="match status" value="1"/>
</dbReference>
<name>A0A2N7VXU6_9BURK</name>
<reference evidence="2 3" key="1">
    <citation type="submission" date="2018-01" db="EMBL/GenBank/DDBJ databases">
        <title>Whole genome analyses suggest that Burkholderia sensu lato contains two further novel genera in the rhizoxinica-symbiotica group Mycetohabitans gen. nov., and Trinickia gen. nov.: implications for the evolution of diazotrophy and nodulation in the Burkholderiaceae.</title>
        <authorList>
            <person name="Estrada-de los Santos P."/>
            <person name="Palmer M."/>
            <person name="Chavez-Ramirez B."/>
            <person name="Beukes C."/>
            <person name="Steenkamp E.T."/>
            <person name="Hirsch A.M."/>
            <person name="Manyaka P."/>
            <person name="Maluk M."/>
            <person name="Lafos M."/>
            <person name="Crook M."/>
            <person name="Gross E."/>
            <person name="Simon M.F."/>
            <person name="Bueno dos Reis Junior F."/>
            <person name="Poole P.S."/>
            <person name="Venter S.N."/>
            <person name="James E.K."/>
        </authorList>
    </citation>
    <scope>NUCLEOTIDE SEQUENCE [LARGE SCALE GENOMIC DNA]</scope>
    <source>
        <strain evidence="2 3">GIMN1.004</strain>
    </source>
</reference>
<dbReference type="RefSeq" id="WP_102644377.1">
    <property type="nucleotide sequence ID" value="NZ_PNYA01000004.1"/>
</dbReference>
<dbReference type="InterPro" id="IPR001509">
    <property type="entry name" value="Epimerase_deHydtase"/>
</dbReference>
<organism evidence="2 3">
    <name type="scientific">Trinickia dabaoshanensis</name>
    <dbReference type="NCBI Taxonomy" id="564714"/>
    <lineage>
        <taxon>Bacteria</taxon>
        <taxon>Pseudomonadati</taxon>
        <taxon>Pseudomonadota</taxon>
        <taxon>Betaproteobacteria</taxon>
        <taxon>Burkholderiales</taxon>
        <taxon>Burkholderiaceae</taxon>
        <taxon>Trinickia</taxon>
    </lineage>
</organism>
<dbReference type="EMBL" id="PNYA01000004">
    <property type="protein sequence ID" value="PMS21977.1"/>
    <property type="molecule type" value="Genomic_DNA"/>
</dbReference>
<accession>A0A2N7VXU6</accession>